<evidence type="ECO:0000313" key="2">
    <source>
        <dbReference type="EMBL" id="NVY96952.1"/>
    </source>
</evidence>
<protein>
    <submittedName>
        <fullName evidence="2">Asp23/Gls24 family envelope stress response protein</fullName>
    </submittedName>
</protein>
<sequence>MADSKYIVIDHESSNDLGNVSIAPEVLEVVLGIAASQVAGVDQMHGTLTNNLNSLLGRSTRGKGVVVSYSADQSQLVADVYVYLKYGSSVPKVALDLQKTLKQQLQLMTNMEMMAVNIHVVGLLASKENNIASAQ</sequence>
<dbReference type="PANTHER" id="PTHR34297:SF1">
    <property type="entry name" value="ASP23_GLS24 FAMILY ENVELOPE STRESS RESPONSE PROTEIN"/>
    <property type="match status" value="1"/>
</dbReference>
<comment type="similarity">
    <text evidence="1">Belongs to the asp23 family.</text>
</comment>
<name>A0A850R8A9_9LACO</name>
<organism evidence="2 3">
    <name type="scientific">Bombilactobacillus apium</name>
    <dbReference type="NCBI Taxonomy" id="2675299"/>
    <lineage>
        <taxon>Bacteria</taxon>
        <taxon>Bacillati</taxon>
        <taxon>Bacillota</taxon>
        <taxon>Bacilli</taxon>
        <taxon>Lactobacillales</taxon>
        <taxon>Lactobacillaceae</taxon>
        <taxon>Bombilactobacillus</taxon>
    </lineage>
</organism>
<evidence type="ECO:0000256" key="1">
    <source>
        <dbReference type="ARBA" id="ARBA00005721"/>
    </source>
</evidence>
<accession>A0A850R8A9</accession>
<evidence type="ECO:0000313" key="3">
    <source>
        <dbReference type="Proteomes" id="UP000563523"/>
    </source>
</evidence>
<proteinExistence type="inferred from homology"/>
<dbReference type="InterPro" id="IPR005531">
    <property type="entry name" value="Asp23"/>
</dbReference>
<dbReference type="Pfam" id="PF03780">
    <property type="entry name" value="Asp23"/>
    <property type="match status" value="1"/>
</dbReference>
<dbReference type="PANTHER" id="PTHR34297">
    <property type="entry name" value="HYPOTHETICAL CYTOSOLIC PROTEIN-RELATED"/>
    <property type="match status" value="1"/>
</dbReference>
<dbReference type="Proteomes" id="UP000563523">
    <property type="component" value="Unassembled WGS sequence"/>
</dbReference>
<reference evidence="2 3" key="1">
    <citation type="submission" date="2020-06" db="EMBL/GenBank/DDBJ databases">
        <authorList>
            <person name="Kang J."/>
        </authorList>
    </citation>
    <scope>NUCLEOTIDE SEQUENCE [LARGE SCALE GENOMIC DNA]</scope>
    <source>
        <strain evidence="2 3">DCY120</strain>
    </source>
</reference>
<dbReference type="EMBL" id="JABZEC010000006">
    <property type="protein sequence ID" value="NVY96952.1"/>
    <property type="molecule type" value="Genomic_DNA"/>
</dbReference>
<gene>
    <name evidence="2" type="ORF">HU830_07285</name>
</gene>
<keyword evidence="3" id="KW-1185">Reference proteome</keyword>
<dbReference type="AlphaFoldDB" id="A0A850R8A9"/>
<dbReference type="RefSeq" id="WP_176943107.1">
    <property type="nucleotide sequence ID" value="NZ_JABZEC010000006.1"/>
</dbReference>
<comment type="caution">
    <text evidence="2">The sequence shown here is derived from an EMBL/GenBank/DDBJ whole genome shotgun (WGS) entry which is preliminary data.</text>
</comment>